<feature type="transmembrane region" description="Helical" evidence="1">
    <location>
        <begin position="459"/>
        <end position="481"/>
    </location>
</feature>
<protein>
    <submittedName>
        <fullName evidence="2">Uncharacterized protein</fullName>
    </submittedName>
</protein>
<dbReference type="EMBL" id="CBBU010000076">
    <property type="protein sequence ID" value="CDA40368.1"/>
    <property type="molecule type" value="Genomic_DNA"/>
</dbReference>
<feature type="transmembrane region" description="Helical" evidence="1">
    <location>
        <begin position="333"/>
        <end position="351"/>
    </location>
</feature>
<evidence type="ECO:0000313" key="2">
    <source>
        <dbReference type="EMBL" id="CDA40368.1"/>
    </source>
</evidence>
<feature type="transmembrane region" description="Helical" evidence="1">
    <location>
        <begin position="12"/>
        <end position="29"/>
    </location>
</feature>
<dbReference type="AlphaFoldDB" id="R5ZL06"/>
<keyword evidence="1" id="KW-0472">Membrane</keyword>
<evidence type="ECO:0000256" key="1">
    <source>
        <dbReference type="SAM" id="Phobius"/>
    </source>
</evidence>
<feature type="transmembrane region" description="Helical" evidence="1">
    <location>
        <begin position="306"/>
        <end position="326"/>
    </location>
</feature>
<keyword evidence="1" id="KW-1133">Transmembrane helix</keyword>
<proteinExistence type="predicted"/>
<comment type="caution">
    <text evidence="2">The sequence shown here is derived from an EMBL/GenBank/DDBJ whole genome shotgun (WGS) entry which is preliminary data.</text>
</comment>
<feature type="transmembrane region" description="Helical" evidence="1">
    <location>
        <begin position="687"/>
        <end position="716"/>
    </location>
</feature>
<feature type="transmembrane region" description="Helical" evidence="1">
    <location>
        <begin position="728"/>
        <end position="748"/>
    </location>
</feature>
<organism evidence="2">
    <name type="scientific">Lachnospira eligens CAG:72</name>
    <dbReference type="NCBI Taxonomy" id="1263077"/>
    <lineage>
        <taxon>Bacteria</taxon>
        <taxon>Bacillati</taxon>
        <taxon>Bacillota</taxon>
        <taxon>Clostridia</taxon>
        <taxon>Lachnospirales</taxon>
        <taxon>Lachnospiraceae</taxon>
        <taxon>Lachnospira</taxon>
    </lineage>
</organism>
<accession>R5ZL06</accession>
<sequence>MNEFRRLINRKVVIGFIALLVINVSLYVYQQTKGAGLKELRFETVQRQWCVDYYGDYDIEAAINAVNSDIEGILSYRKADKQGTVVESEVQVDAETGEESDVQIGAETEVLEKYKALSEREQLLFLTVLRDIESQLEYIKKYPEDMKQIQTNAQQLMTFSIFSDKNSFTYNNIVKTGKDFEKVADVSLYLVNNKAAGSFVNYYYTFYFALIMMVFIIYGLSGERDNGMWGIVHSAGSGRLRLALHRLFIIAGSGVVITAGLYFTTFAAALLLYGGAGALNAPVQSIQAFERFAMPMSQIGFVLYNYVYSALAVVVLSVALWTVFVVNRKRNHALILTGVVVGLEVLMYYRIGLHSIYSAFKQINIVRLMKVNAVISTYANRGRGSFVISESAIMFWALMVILVVSVAVAVVGTVFMRPSQGKNVLTRLTDKLYAGYQHIFANVPVVFKELHKLLVTSRGFTVIVVLLLVVMYFISYGKMAFSDNSRERDRIYLEKGGADYSQISALIDERRADYMQAVQKSMEASEQYENGEIGIDELSQINSTVSIYASRYAAVREFEQKQEYLENLKEETGIDGYMMSDRGYEEIFGKYGKARETVLLMALLVSVVLIVSENIGIETSTGTKYIVNAASGKNTVKVKRIVASLVLCIVLYVLVYGIDMIHLRSYYGMPYTDAPLMSLTFMRDCGLHITVGTFMIIRLIVRLIAMLITFAVTYVLCSRFSEVRGRVVSVLLMAAVIVIAAVMGNVSIW</sequence>
<name>R5ZL06_9FIRM</name>
<keyword evidence="1" id="KW-0812">Transmembrane</keyword>
<feature type="transmembrane region" description="Helical" evidence="1">
    <location>
        <begin position="247"/>
        <end position="273"/>
    </location>
</feature>
<reference evidence="2" key="1">
    <citation type="submission" date="2012-11" db="EMBL/GenBank/DDBJ databases">
        <title>Dependencies among metagenomic species, viruses, plasmids and units of genetic variation.</title>
        <authorList>
            <person name="Nielsen H.B."/>
            <person name="Almeida M."/>
            <person name="Juncker A.S."/>
            <person name="Rasmussen S."/>
            <person name="Li J."/>
            <person name="Sunagawa S."/>
            <person name="Plichta D."/>
            <person name="Gautier L."/>
            <person name="Le Chatelier E."/>
            <person name="Peletier E."/>
            <person name="Bonde I."/>
            <person name="Nielsen T."/>
            <person name="Manichanh C."/>
            <person name="Arumugam M."/>
            <person name="Batto J."/>
            <person name="Santos M.B.Q.D."/>
            <person name="Blom N."/>
            <person name="Borruel N."/>
            <person name="Burgdorf K.S."/>
            <person name="Boumezbeur F."/>
            <person name="Casellas F."/>
            <person name="Dore J."/>
            <person name="Guarner F."/>
            <person name="Hansen T."/>
            <person name="Hildebrand F."/>
            <person name="Kaas R.S."/>
            <person name="Kennedy S."/>
            <person name="Kristiansen K."/>
            <person name="Kultima J.R."/>
            <person name="Leonard P."/>
            <person name="Levenez F."/>
            <person name="Lund O."/>
            <person name="Moumen B."/>
            <person name="Le Paslier D."/>
            <person name="Pons N."/>
            <person name="Pedersen O."/>
            <person name="Prifti E."/>
            <person name="Qin J."/>
            <person name="Raes J."/>
            <person name="Tap J."/>
            <person name="Tims S."/>
            <person name="Ussery D.W."/>
            <person name="Yamada T."/>
            <person name="MetaHit consortium"/>
            <person name="Renault P."/>
            <person name="Sicheritz-Ponten T."/>
            <person name="Bork P."/>
            <person name="Wang J."/>
            <person name="Brunak S."/>
            <person name="Ehrlich S.D."/>
        </authorList>
    </citation>
    <scope>NUCLEOTIDE SEQUENCE [LARGE SCALE GENOMIC DNA]</scope>
</reference>
<gene>
    <name evidence="2" type="ORF">BN765_02138</name>
</gene>
<dbReference type="Proteomes" id="UP000018175">
    <property type="component" value="Unassembled WGS sequence"/>
</dbReference>
<feature type="transmembrane region" description="Helical" evidence="1">
    <location>
        <begin position="641"/>
        <end position="667"/>
    </location>
</feature>
<feature type="transmembrane region" description="Helical" evidence="1">
    <location>
        <begin position="202"/>
        <end position="220"/>
    </location>
</feature>
<feature type="transmembrane region" description="Helical" evidence="1">
    <location>
        <begin position="393"/>
        <end position="416"/>
    </location>
</feature>